<comment type="caution">
    <text evidence="6">The sequence shown here is derived from an EMBL/GenBank/DDBJ whole genome shotgun (WGS) entry which is preliminary data.</text>
</comment>
<keyword evidence="1" id="KW-0805">Transcription regulation</keyword>
<sequence>MVLFWEHGYEGTSMSMLTSAMGITATSLYAAFGSKDDLFREAVELYNSADHSPTAAALEESTAREVVEAMLRRNADAYVDPATPQGCMVVLAGLNVTAGNEHIGRYLTECRRRDHEKVLERLTRAVAEGDLPASADPATLASYGATVLHGLSIQARDGCTREQAHAVIDGAMLGWDELVRRGERASTNESGV</sequence>
<evidence type="ECO:0000256" key="3">
    <source>
        <dbReference type="ARBA" id="ARBA00023163"/>
    </source>
</evidence>
<dbReference type="PROSITE" id="PS01081">
    <property type="entry name" value="HTH_TETR_1"/>
    <property type="match status" value="1"/>
</dbReference>
<feature type="DNA-binding region" description="H-T-H motif" evidence="4">
    <location>
        <begin position="13"/>
        <end position="32"/>
    </location>
</feature>
<evidence type="ECO:0000256" key="4">
    <source>
        <dbReference type="PROSITE-ProRule" id="PRU00335"/>
    </source>
</evidence>
<keyword evidence="2 4" id="KW-0238">DNA-binding</keyword>
<dbReference type="PANTHER" id="PTHR47506:SF1">
    <property type="entry name" value="HTH-TYPE TRANSCRIPTIONAL REGULATOR YJDC"/>
    <property type="match status" value="1"/>
</dbReference>
<protein>
    <submittedName>
        <fullName evidence="6">TetR/AcrR family transcriptional regulator</fullName>
    </submittedName>
</protein>
<reference evidence="7" key="1">
    <citation type="journal article" date="2019" name="Int. J. Syst. Evol. Microbiol.">
        <title>The Global Catalogue of Microorganisms (GCM) 10K type strain sequencing project: providing services to taxonomists for standard genome sequencing and annotation.</title>
        <authorList>
            <consortium name="The Broad Institute Genomics Platform"/>
            <consortium name="The Broad Institute Genome Sequencing Center for Infectious Disease"/>
            <person name="Wu L."/>
            <person name="Ma J."/>
        </authorList>
    </citation>
    <scope>NUCLEOTIDE SEQUENCE [LARGE SCALE GENOMIC DNA]</scope>
    <source>
        <strain evidence="7">JCM 13022</strain>
    </source>
</reference>
<dbReference type="PROSITE" id="PS50977">
    <property type="entry name" value="HTH_TETR_2"/>
    <property type="match status" value="1"/>
</dbReference>
<gene>
    <name evidence="6" type="ORF">GCM10009675_02730</name>
</gene>
<evidence type="ECO:0000256" key="2">
    <source>
        <dbReference type="ARBA" id="ARBA00023125"/>
    </source>
</evidence>
<dbReference type="SUPFAM" id="SSF46689">
    <property type="entry name" value="Homeodomain-like"/>
    <property type="match status" value="1"/>
</dbReference>
<feature type="domain" description="HTH tetR-type" evidence="5">
    <location>
        <begin position="1"/>
        <end position="50"/>
    </location>
</feature>
<evidence type="ECO:0000256" key="1">
    <source>
        <dbReference type="ARBA" id="ARBA00023015"/>
    </source>
</evidence>
<evidence type="ECO:0000259" key="5">
    <source>
        <dbReference type="PROSITE" id="PS50977"/>
    </source>
</evidence>
<dbReference type="Proteomes" id="UP001500467">
    <property type="component" value="Unassembled WGS sequence"/>
</dbReference>
<dbReference type="InterPro" id="IPR036271">
    <property type="entry name" value="Tet_transcr_reg_TetR-rel_C_sf"/>
</dbReference>
<dbReference type="InterPro" id="IPR023772">
    <property type="entry name" value="DNA-bd_HTH_TetR-type_CS"/>
</dbReference>
<dbReference type="PANTHER" id="PTHR47506">
    <property type="entry name" value="TRANSCRIPTIONAL REGULATORY PROTEIN"/>
    <property type="match status" value="1"/>
</dbReference>
<dbReference type="EMBL" id="BAAALM010000002">
    <property type="protein sequence ID" value="GAA1191791.1"/>
    <property type="molecule type" value="Genomic_DNA"/>
</dbReference>
<keyword evidence="3" id="KW-0804">Transcription</keyword>
<dbReference type="SUPFAM" id="SSF48498">
    <property type="entry name" value="Tetracyclin repressor-like, C-terminal domain"/>
    <property type="match status" value="1"/>
</dbReference>
<evidence type="ECO:0000313" key="6">
    <source>
        <dbReference type="EMBL" id="GAA1191791.1"/>
    </source>
</evidence>
<name>A0ABP4FRK1_9PSEU</name>
<dbReference type="Pfam" id="PF00440">
    <property type="entry name" value="TetR_N"/>
    <property type="match status" value="1"/>
</dbReference>
<dbReference type="Gene3D" id="1.10.10.60">
    <property type="entry name" value="Homeodomain-like"/>
    <property type="match status" value="1"/>
</dbReference>
<evidence type="ECO:0000313" key="7">
    <source>
        <dbReference type="Proteomes" id="UP001500467"/>
    </source>
</evidence>
<accession>A0ABP4FRK1</accession>
<organism evidence="6 7">
    <name type="scientific">Prauserella alba</name>
    <dbReference type="NCBI Taxonomy" id="176898"/>
    <lineage>
        <taxon>Bacteria</taxon>
        <taxon>Bacillati</taxon>
        <taxon>Actinomycetota</taxon>
        <taxon>Actinomycetes</taxon>
        <taxon>Pseudonocardiales</taxon>
        <taxon>Pseudonocardiaceae</taxon>
        <taxon>Prauserella</taxon>
    </lineage>
</organism>
<dbReference type="InterPro" id="IPR009057">
    <property type="entry name" value="Homeodomain-like_sf"/>
</dbReference>
<keyword evidence="7" id="KW-1185">Reference proteome</keyword>
<dbReference type="InterPro" id="IPR001647">
    <property type="entry name" value="HTH_TetR"/>
</dbReference>
<proteinExistence type="predicted"/>
<dbReference type="Gene3D" id="1.10.357.10">
    <property type="entry name" value="Tetracycline Repressor, domain 2"/>
    <property type="match status" value="1"/>
</dbReference>